<dbReference type="Gene3D" id="2.40.30.10">
    <property type="entry name" value="Translation factors"/>
    <property type="match status" value="1"/>
</dbReference>
<proteinExistence type="predicted"/>
<evidence type="ECO:0000259" key="4">
    <source>
        <dbReference type="Pfam" id="PF03486"/>
    </source>
</evidence>
<feature type="domain" description="RsdA/BaiN/AoA(So)-like insert" evidence="5">
    <location>
        <begin position="182"/>
        <end position="342"/>
    </location>
</feature>
<evidence type="ECO:0000313" key="7">
    <source>
        <dbReference type="Proteomes" id="UP001225072"/>
    </source>
</evidence>
<dbReference type="InterPro" id="IPR057661">
    <property type="entry name" value="RsdA/BaiN/AoA(So)_Rossmann"/>
</dbReference>
<protein>
    <submittedName>
        <fullName evidence="6">Rossmann fold flavoprotein</fullName>
    </submittedName>
</protein>
<accession>A0ABU0TPD4</accession>
<evidence type="ECO:0000313" key="6">
    <source>
        <dbReference type="EMBL" id="MDQ1098133.1"/>
    </source>
</evidence>
<dbReference type="Gene3D" id="1.10.8.260">
    <property type="entry name" value="HI0933 insert domain-like"/>
    <property type="match status" value="1"/>
</dbReference>
<dbReference type="Pfam" id="PF22780">
    <property type="entry name" value="HI0933_like_1st"/>
    <property type="match status" value="1"/>
</dbReference>
<organism evidence="6 7">
    <name type="scientific">Chryseobacterium camelliae</name>
    <dbReference type="NCBI Taxonomy" id="1265445"/>
    <lineage>
        <taxon>Bacteria</taxon>
        <taxon>Pseudomonadati</taxon>
        <taxon>Bacteroidota</taxon>
        <taxon>Flavobacteriia</taxon>
        <taxon>Flavobacteriales</taxon>
        <taxon>Weeksellaceae</taxon>
        <taxon>Chryseobacterium group</taxon>
        <taxon>Chryseobacterium</taxon>
    </lineage>
</organism>
<dbReference type="SUPFAM" id="SSF160996">
    <property type="entry name" value="HI0933 insert domain-like"/>
    <property type="match status" value="1"/>
</dbReference>
<keyword evidence="7" id="KW-1185">Reference proteome</keyword>
<dbReference type="PANTHER" id="PTHR42887:SF2">
    <property type="entry name" value="OS12G0638800 PROTEIN"/>
    <property type="match status" value="1"/>
</dbReference>
<evidence type="ECO:0000256" key="3">
    <source>
        <dbReference type="ARBA" id="ARBA00022827"/>
    </source>
</evidence>
<dbReference type="InterPro" id="IPR023166">
    <property type="entry name" value="BaiN-like_dom_sf"/>
</dbReference>
<dbReference type="InterPro" id="IPR055178">
    <property type="entry name" value="RsdA/BaiN/AoA(So)-like_dom"/>
</dbReference>
<dbReference type="PANTHER" id="PTHR42887">
    <property type="entry name" value="OS12G0638800 PROTEIN"/>
    <property type="match status" value="1"/>
</dbReference>
<dbReference type="PRINTS" id="PR00368">
    <property type="entry name" value="FADPNR"/>
</dbReference>
<evidence type="ECO:0000259" key="5">
    <source>
        <dbReference type="Pfam" id="PF22780"/>
    </source>
</evidence>
<keyword evidence="3" id="KW-0274">FAD</keyword>
<keyword evidence="2" id="KW-0285">Flavoprotein</keyword>
<dbReference type="InterPro" id="IPR036188">
    <property type="entry name" value="FAD/NAD-bd_sf"/>
</dbReference>
<comment type="cofactor">
    <cofactor evidence="1">
        <name>FAD</name>
        <dbReference type="ChEBI" id="CHEBI:57692"/>
    </cofactor>
</comment>
<dbReference type="InterPro" id="IPR004792">
    <property type="entry name" value="BaiN-like"/>
</dbReference>
<evidence type="ECO:0000256" key="2">
    <source>
        <dbReference type="ARBA" id="ARBA00022630"/>
    </source>
</evidence>
<dbReference type="RefSeq" id="WP_307452185.1">
    <property type="nucleotide sequence ID" value="NZ_JAUTAL010000001.1"/>
</dbReference>
<evidence type="ECO:0000256" key="1">
    <source>
        <dbReference type="ARBA" id="ARBA00001974"/>
    </source>
</evidence>
<dbReference type="NCBIfam" id="TIGR00275">
    <property type="entry name" value="aminoacetone oxidase family FAD-binding enzyme"/>
    <property type="match status" value="1"/>
</dbReference>
<dbReference type="SUPFAM" id="SSF51905">
    <property type="entry name" value="FAD/NAD(P)-binding domain"/>
    <property type="match status" value="1"/>
</dbReference>
<dbReference type="Gene3D" id="3.50.50.60">
    <property type="entry name" value="FAD/NAD(P)-binding domain"/>
    <property type="match status" value="1"/>
</dbReference>
<dbReference type="Proteomes" id="UP001225072">
    <property type="component" value="Unassembled WGS sequence"/>
</dbReference>
<dbReference type="Pfam" id="PF03486">
    <property type="entry name" value="HI0933_like"/>
    <property type="match status" value="1"/>
</dbReference>
<name>A0ABU0TPD4_9FLAO</name>
<sequence length="407" mass="45981">MKKIIIIGGGAAGFFCAANLDENQYHITILEQNSDVLQKVKVSGGGRCNVTHACFDPRELVQFYPRGNKELLSVFTKFQPGDTMDWFERRNVPLKIEQDNRVFPESNSSQSIINAMTQEIQQKNIEVKTKCSVKEIEKLDAAYLIKTSLGDFIADIVIYTTGSSPKSLKIIENLGHKIIDLVPSLFTFNIKDDLLKDLAGTSFEMAETSIPQLKTEESGPLLITHWGLSGPAILKISAWEAISLAKMKYHFEIEVNFISKPIDEAEKMFMDFKQSNPKKTIGQSKIFDITNRFWQRILEVSKIDLNKQVAHLSGKEMQTVIENLCRKKMKVTGKSTFKDEFVTAGGIDLKEINFKTMTSKLLPQFYIAGEVLNIDAVTGGFNFQACWSEAWLIAQDLNLKRDKQMIN</sequence>
<feature type="domain" description="RsdA/BaiN/AoA(So)-like Rossmann fold-like" evidence="4">
    <location>
        <begin position="3"/>
        <end position="395"/>
    </location>
</feature>
<comment type="caution">
    <text evidence="6">The sequence shown here is derived from an EMBL/GenBank/DDBJ whole genome shotgun (WGS) entry which is preliminary data.</text>
</comment>
<dbReference type="EMBL" id="JAUTAL010000001">
    <property type="protein sequence ID" value="MDQ1098133.1"/>
    <property type="molecule type" value="Genomic_DNA"/>
</dbReference>
<gene>
    <name evidence="6" type="ORF">QE404_003280</name>
</gene>
<reference evidence="6 7" key="1">
    <citation type="submission" date="2023-07" db="EMBL/GenBank/DDBJ databases">
        <title>Functional and genomic diversity of the sorghum phyllosphere microbiome.</title>
        <authorList>
            <person name="Shade A."/>
        </authorList>
    </citation>
    <scope>NUCLEOTIDE SEQUENCE [LARGE SCALE GENOMIC DNA]</scope>
    <source>
        <strain evidence="6 7">SORGH_AS_1064</strain>
    </source>
</reference>